<dbReference type="AlphaFoldDB" id="A0AAN7SBD2"/>
<dbReference type="EMBL" id="JARPUR010000008">
    <property type="protein sequence ID" value="KAK4872297.1"/>
    <property type="molecule type" value="Genomic_DNA"/>
</dbReference>
<protein>
    <submittedName>
        <fullName evidence="2">Uncharacterized protein</fullName>
    </submittedName>
</protein>
<sequence>MALYLYSNSGESYYAVEEIEKSSYSNNNRTHKQATVQGSLNVITDISAGTIITNTNCIYKSEAELTTDSYYDCNYSSRSPQTYNNSWYVREPNSNGSATSNVPKDAVCSRKCWNNDMSTMHPTTMRCNNLPQSAANMVASYGVYQDTELRNADEEDGFVPRNSVYRGIVVNATGGSSVVRTAEVIPPEENSCSWCVAPQSDASNTDTEASCWTACCKPTVLLLILVVLVVIFMLVSGILVYFNCTCLQLHDA</sequence>
<reference evidence="3" key="1">
    <citation type="submission" date="2023-01" db="EMBL/GenBank/DDBJ databases">
        <title>Key to firefly adult light organ development and bioluminescence: homeobox transcription factors regulate luciferase expression and transportation to peroxisome.</title>
        <authorList>
            <person name="Fu X."/>
        </authorList>
    </citation>
    <scope>NUCLEOTIDE SEQUENCE [LARGE SCALE GENOMIC DNA]</scope>
</reference>
<keyword evidence="1" id="KW-1133">Transmembrane helix</keyword>
<organism evidence="2 3">
    <name type="scientific">Aquatica leii</name>
    <dbReference type="NCBI Taxonomy" id="1421715"/>
    <lineage>
        <taxon>Eukaryota</taxon>
        <taxon>Metazoa</taxon>
        <taxon>Ecdysozoa</taxon>
        <taxon>Arthropoda</taxon>
        <taxon>Hexapoda</taxon>
        <taxon>Insecta</taxon>
        <taxon>Pterygota</taxon>
        <taxon>Neoptera</taxon>
        <taxon>Endopterygota</taxon>
        <taxon>Coleoptera</taxon>
        <taxon>Polyphaga</taxon>
        <taxon>Elateriformia</taxon>
        <taxon>Elateroidea</taxon>
        <taxon>Lampyridae</taxon>
        <taxon>Luciolinae</taxon>
        <taxon>Aquatica</taxon>
    </lineage>
</organism>
<proteinExistence type="predicted"/>
<accession>A0AAN7SBD2</accession>
<feature type="transmembrane region" description="Helical" evidence="1">
    <location>
        <begin position="220"/>
        <end position="242"/>
    </location>
</feature>
<gene>
    <name evidence="2" type="ORF">RN001_016421</name>
</gene>
<name>A0AAN7SBD2_9COLE</name>
<keyword evidence="1" id="KW-0812">Transmembrane</keyword>
<comment type="caution">
    <text evidence="2">The sequence shown here is derived from an EMBL/GenBank/DDBJ whole genome shotgun (WGS) entry which is preliminary data.</text>
</comment>
<keyword evidence="1" id="KW-0472">Membrane</keyword>
<dbReference type="Proteomes" id="UP001353858">
    <property type="component" value="Unassembled WGS sequence"/>
</dbReference>
<keyword evidence="3" id="KW-1185">Reference proteome</keyword>
<evidence type="ECO:0000256" key="1">
    <source>
        <dbReference type="SAM" id="Phobius"/>
    </source>
</evidence>
<evidence type="ECO:0000313" key="3">
    <source>
        <dbReference type="Proteomes" id="UP001353858"/>
    </source>
</evidence>
<evidence type="ECO:0000313" key="2">
    <source>
        <dbReference type="EMBL" id="KAK4872297.1"/>
    </source>
</evidence>